<protein>
    <submittedName>
        <fullName evidence="1">Uncharacterized protein</fullName>
    </submittedName>
</protein>
<dbReference type="Proteomes" id="UP000604046">
    <property type="component" value="Unassembled WGS sequence"/>
</dbReference>
<dbReference type="EMBL" id="CAJNDS010002493">
    <property type="protein sequence ID" value="CAE7497291.1"/>
    <property type="molecule type" value="Genomic_DNA"/>
</dbReference>
<reference evidence="1" key="1">
    <citation type="submission" date="2021-02" db="EMBL/GenBank/DDBJ databases">
        <authorList>
            <person name="Dougan E. K."/>
            <person name="Rhodes N."/>
            <person name="Thang M."/>
            <person name="Chan C."/>
        </authorList>
    </citation>
    <scope>NUCLEOTIDE SEQUENCE</scope>
</reference>
<evidence type="ECO:0000313" key="1">
    <source>
        <dbReference type="EMBL" id="CAE7497291.1"/>
    </source>
</evidence>
<name>A0A812SV88_9DINO</name>
<organism evidence="1 2">
    <name type="scientific">Symbiodinium natans</name>
    <dbReference type="NCBI Taxonomy" id="878477"/>
    <lineage>
        <taxon>Eukaryota</taxon>
        <taxon>Sar</taxon>
        <taxon>Alveolata</taxon>
        <taxon>Dinophyceae</taxon>
        <taxon>Suessiales</taxon>
        <taxon>Symbiodiniaceae</taxon>
        <taxon>Symbiodinium</taxon>
    </lineage>
</organism>
<comment type="caution">
    <text evidence="1">The sequence shown here is derived from an EMBL/GenBank/DDBJ whole genome shotgun (WGS) entry which is preliminary data.</text>
</comment>
<dbReference type="AlphaFoldDB" id="A0A812SV88"/>
<gene>
    <name evidence="1" type="ORF">SNAT2548_LOCUS27853</name>
</gene>
<sequence length="145" mass="15903">MQTMRPCARAVCAHCGCNVSLLGLDGLGILRRKHERQCRSDAQPSRRLPLLPRVDISVDVRILSSEDVARMLSLTPNELREFKRIDPELAKEVMSVAVVGWRPGIDAEATLRPAMAMGPGDGDKIMVQARAPRIPVPVVQSVELA</sequence>
<proteinExistence type="predicted"/>
<keyword evidence="2" id="KW-1185">Reference proteome</keyword>
<dbReference type="OrthoDB" id="412145at2759"/>
<evidence type="ECO:0000313" key="2">
    <source>
        <dbReference type="Proteomes" id="UP000604046"/>
    </source>
</evidence>
<accession>A0A812SV88</accession>